<accession>A0A7W5EDF9</accession>
<dbReference type="Pfam" id="PF12833">
    <property type="entry name" value="HTH_18"/>
    <property type="match status" value="1"/>
</dbReference>
<organism evidence="4 5">
    <name type="scientific">Pseudoduganella umbonata</name>
    <dbReference type="NCBI Taxonomy" id="864828"/>
    <lineage>
        <taxon>Bacteria</taxon>
        <taxon>Pseudomonadati</taxon>
        <taxon>Pseudomonadota</taxon>
        <taxon>Betaproteobacteria</taxon>
        <taxon>Burkholderiales</taxon>
        <taxon>Oxalobacteraceae</taxon>
        <taxon>Telluria group</taxon>
        <taxon>Pseudoduganella</taxon>
    </lineage>
</organism>
<dbReference type="InterPro" id="IPR018060">
    <property type="entry name" value="HTH_AraC"/>
</dbReference>
<evidence type="ECO:0000256" key="1">
    <source>
        <dbReference type="ARBA" id="ARBA00023015"/>
    </source>
</evidence>
<evidence type="ECO:0000256" key="2">
    <source>
        <dbReference type="ARBA" id="ARBA00023163"/>
    </source>
</evidence>
<name>A0A7W5EDF9_9BURK</name>
<proteinExistence type="predicted"/>
<dbReference type="CDD" id="cd03137">
    <property type="entry name" value="GATase1_AraC_1"/>
    <property type="match status" value="1"/>
</dbReference>
<gene>
    <name evidence="4" type="ORF">FHS02_003409</name>
</gene>
<dbReference type="AlphaFoldDB" id="A0A7W5EDF9"/>
<dbReference type="InterPro" id="IPR002818">
    <property type="entry name" value="DJ-1/PfpI"/>
</dbReference>
<dbReference type="PANTHER" id="PTHR43130:SF3">
    <property type="entry name" value="HTH-TYPE TRANSCRIPTIONAL REGULATOR RV1931C"/>
    <property type="match status" value="1"/>
</dbReference>
<dbReference type="InterPro" id="IPR029062">
    <property type="entry name" value="Class_I_gatase-like"/>
</dbReference>
<evidence type="ECO:0000259" key="3">
    <source>
        <dbReference type="PROSITE" id="PS01124"/>
    </source>
</evidence>
<dbReference type="GO" id="GO:0043565">
    <property type="term" value="F:sequence-specific DNA binding"/>
    <property type="evidence" value="ECO:0007669"/>
    <property type="project" value="InterPro"/>
</dbReference>
<dbReference type="InterPro" id="IPR009057">
    <property type="entry name" value="Homeodomain-like_sf"/>
</dbReference>
<dbReference type="Gene3D" id="1.10.10.60">
    <property type="entry name" value="Homeodomain-like"/>
    <property type="match status" value="1"/>
</dbReference>
<dbReference type="EMBL" id="JACHXS010000006">
    <property type="protein sequence ID" value="MBB3222586.1"/>
    <property type="molecule type" value="Genomic_DNA"/>
</dbReference>
<evidence type="ECO:0000313" key="4">
    <source>
        <dbReference type="EMBL" id="MBB3222586.1"/>
    </source>
</evidence>
<feature type="domain" description="HTH araC/xylS-type" evidence="3">
    <location>
        <begin position="222"/>
        <end position="320"/>
    </location>
</feature>
<reference evidence="4 5" key="1">
    <citation type="submission" date="2020-08" db="EMBL/GenBank/DDBJ databases">
        <title>Genomic Encyclopedia of Type Strains, Phase III (KMG-III): the genomes of soil and plant-associated and newly described type strains.</title>
        <authorList>
            <person name="Whitman W."/>
        </authorList>
    </citation>
    <scope>NUCLEOTIDE SEQUENCE [LARGE SCALE GENOMIC DNA]</scope>
    <source>
        <strain evidence="4 5">CECT 7753</strain>
    </source>
</reference>
<sequence length="338" mass="36933">MTEPSTPPFRDIMAARISLVVFPGFQILDFAALTVFEIANKIHGSARYEVETISHSGGIVTSSAGVPVDTKPFARRAYDTLLIAGPTVVTPAEPELLDALRHASPRARRTACLCTGAFVAAEAGLLSGRRVTTHWALGHELKRLYPDIELDDDKIFVSDGPLWTSAGMSACIDLALGLVGADLGTEVSKAVARMMVVYHRRTGGQSQFSSMAQMDGGSDRIRNALLFAKENLQTELSVERLAEHVHWSARHFSRAFREQTGHSPAKAIEKLRLEAARSLIEDGHATIGRIAAQTGFGDEERMRRAFVRAFGKSPQALLRESRLQIGYDVPELEPALMQ</sequence>
<dbReference type="RefSeq" id="WP_229422614.1">
    <property type="nucleotide sequence ID" value="NZ_CP040017.1"/>
</dbReference>
<protein>
    <submittedName>
        <fullName evidence="4">Transcriptional regulator GlxA family with amidase domain</fullName>
    </submittedName>
</protein>
<keyword evidence="1" id="KW-0805">Transcription regulation</keyword>
<dbReference type="InterPro" id="IPR052158">
    <property type="entry name" value="INH-QAR"/>
</dbReference>
<dbReference type="PANTHER" id="PTHR43130">
    <property type="entry name" value="ARAC-FAMILY TRANSCRIPTIONAL REGULATOR"/>
    <property type="match status" value="1"/>
</dbReference>
<dbReference type="SUPFAM" id="SSF52317">
    <property type="entry name" value="Class I glutamine amidotransferase-like"/>
    <property type="match status" value="1"/>
</dbReference>
<evidence type="ECO:0000313" key="5">
    <source>
        <dbReference type="Proteomes" id="UP000584325"/>
    </source>
</evidence>
<keyword evidence="2" id="KW-0804">Transcription</keyword>
<dbReference type="GO" id="GO:0003700">
    <property type="term" value="F:DNA-binding transcription factor activity"/>
    <property type="evidence" value="ECO:0007669"/>
    <property type="project" value="InterPro"/>
</dbReference>
<comment type="caution">
    <text evidence="4">The sequence shown here is derived from an EMBL/GenBank/DDBJ whole genome shotgun (WGS) entry which is preliminary data.</text>
</comment>
<dbReference type="Proteomes" id="UP000584325">
    <property type="component" value="Unassembled WGS sequence"/>
</dbReference>
<dbReference type="PROSITE" id="PS01124">
    <property type="entry name" value="HTH_ARAC_FAMILY_2"/>
    <property type="match status" value="1"/>
</dbReference>
<dbReference type="SMART" id="SM00342">
    <property type="entry name" value="HTH_ARAC"/>
    <property type="match status" value="1"/>
</dbReference>
<dbReference type="SUPFAM" id="SSF46689">
    <property type="entry name" value="Homeodomain-like"/>
    <property type="match status" value="2"/>
</dbReference>
<dbReference type="Pfam" id="PF01965">
    <property type="entry name" value="DJ-1_PfpI"/>
    <property type="match status" value="1"/>
</dbReference>
<dbReference type="Gene3D" id="3.40.50.880">
    <property type="match status" value="1"/>
</dbReference>